<sequence>MIDLKEQAGVAMNVRGQFSDPIVDPKVTLGALAFANDLGRALVRMKAGQDTRPEIVRRATLLLAQMIRRSGKFNRGKFTGMDRATKRDQRAGREVERSNVDIVERFALRLIVEWIDDQCPRCDGRGVIGRAQAPQPVAVVCSSCNGTRRVCVSEERIPFAAGRNGPRVYREFSRCEACLGRGTQLVTPPKSEGRQICRSCGGDGRRAIDEAARAQALGVPLRMYREHWVESFQSMLAVLDQVDGRVVDTMRRKLRP</sequence>
<dbReference type="Proteomes" id="UP000789704">
    <property type="component" value="Unassembled WGS sequence"/>
</dbReference>
<protein>
    <recommendedName>
        <fullName evidence="3">CR-type domain-containing protein</fullName>
    </recommendedName>
</protein>
<dbReference type="EMBL" id="CAJQZC010000006">
    <property type="protein sequence ID" value="CAG4906208.1"/>
    <property type="molecule type" value="Genomic_DNA"/>
</dbReference>
<comment type="caution">
    <text evidence="1">The sequence shown here is derived from an EMBL/GenBank/DDBJ whole genome shotgun (WGS) entry which is preliminary data.</text>
</comment>
<evidence type="ECO:0008006" key="3">
    <source>
        <dbReference type="Google" id="ProtNLM"/>
    </source>
</evidence>
<organism evidence="1 2">
    <name type="scientific">Paraburkholderia saeva</name>
    <dbReference type="NCBI Taxonomy" id="2777537"/>
    <lineage>
        <taxon>Bacteria</taxon>
        <taxon>Pseudomonadati</taxon>
        <taxon>Pseudomonadota</taxon>
        <taxon>Betaproteobacteria</taxon>
        <taxon>Burkholderiales</taxon>
        <taxon>Burkholderiaceae</taxon>
        <taxon>Paraburkholderia</taxon>
    </lineage>
</organism>
<dbReference type="AlphaFoldDB" id="A0A9N8RYJ2"/>
<evidence type="ECO:0000313" key="2">
    <source>
        <dbReference type="Proteomes" id="UP000789704"/>
    </source>
</evidence>
<dbReference type="InterPro" id="IPR036410">
    <property type="entry name" value="HSP_DnaJ_Cys-rich_dom_sf"/>
</dbReference>
<proteinExistence type="predicted"/>
<keyword evidence="2" id="KW-1185">Reference proteome</keyword>
<evidence type="ECO:0000313" key="1">
    <source>
        <dbReference type="EMBL" id="CAG4906208.1"/>
    </source>
</evidence>
<reference evidence="1" key="1">
    <citation type="submission" date="2021-04" db="EMBL/GenBank/DDBJ databases">
        <authorList>
            <person name="Vanwijnsberghe S."/>
        </authorList>
    </citation>
    <scope>NUCLEOTIDE SEQUENCE</scope>
    <source>
        <strain evidence="1">LMG 31841</strain>
    </source>
</reference>
<accession>A0A9N8RYJ2</accession>
<gene>
    <name evidence="1" type="ORF">LMG31841_03535</name>
</gene>
<dbReference type="RefSeq" id="WP_228879332.1">
    <property type="nucleotide sequence ID" value="NZ_CAJQZC010000006.1"/>
</dbReference>
<dbReference type="SUPFAM" id="SSF57938">
    <property type="entry name" value="DnaJ/Hsp40 cysteine-rich domain"/>
    <property type="match status" value="1"/>
</dbReference>
<name>A0A9N8RYJ2_9BURK</name>